<dbReference type="GO" id="GO:0004190">
    <property type="term" value="F:aspartic-type endopeptidase activity"/>
    <property type="evidence" value="ECO:0007669"/>
    <property type="project" value="UniProtKB-KW"/>
</dbReference>
<keyword evidence="3" id="KW-0064">Aspartyl protease</keyword>
<reference evidence="7 8" key="1">
    <citation type="submission" date="2013-09" db="EMBL/GenBank/DDBJ databases">
        <title>Corchorus capsularis genome sequencing.</title>
        <authorList>
            <person name="Alam M."/>
            <person name="Haque M.S."/>
            <person name="Islam M.S."/>
            <person name="Emdad E.M."/>
            <person name="Islam M.M."/>
            <person name="Ahmed B."/>
            <person name="Halim A."/>
            <person name="Hossen Q.M.M."/>
            <person name="Hossain M.Z."/>
            <person name="Ahmed R."/>
            <person name="Khan M.M."/>
            <person name="Islam R."/>
            <person name="Rashid M.M."/>
            <person name="Khan S.A."/>
            <person name="Rahman M.S."/>
            <person name="Alam M."/>
        </authorList>
    </citation>
    <scope>NUCLEOTIDE SEQUENCE [LARGE SCALE GENOMIC DNA]</scope>
    <source>
        <strain evidence="8">cv. CVL-1</strain>
        <tissue evidence="7">Whole seedling</tissue>
    </source>
</reference>
<dbReference type="STRING" id="210143.A0A1R3IIX6"/>
<dbReference type="AlphaFoldDB" id="A0A1R3IIX6"/>
<evidence type="ECO:0000256" key="3">
    <source>
        <dbReference type="ARBA" id="ARBA00022750"/>
    </source>
</evidence>
<dbReference type="OMA" id="NCHGYST"/>
<dbReference type="Pfam" id="PF14543">
    <property type="entry name" value="TAXi_N"/>
    <property type="match status" value="1"/>
</dbReference>
<name>A0A1R3IIX6_COCAP</name>
<dbReference type="PANTHER" id="PTHR47967:SF36">
    <property type="entry name" value="PEPTIDASE A1 DOMAIN-CONTAINING PROTEIN"/>
    <property type="match status" value="1"/>
</dbReference>
<dbReference type="Gene3D" id="2.40.70.10">
    <property type="entry name" value="Acid Proteases"/>
    <property type="match status" value="2"/>
</dbReference>
<evidence type="ECO:0000313" key="8">
    <source>
        <dbReference type="Proteomes" id="UP000188268"/>
    </source>
</evidence>
<dbReference type="EMBL" id="AWWV01010004">
    <property type="protein sequence ID" value="OMO82539.1"/>
    <property type="molecule type" value="Genomic_DNA"/>
</dbReference>
<dbReference type="SUPFAM" id="SSF50630">
    <property type="entry name" value="Acid proteases"/>
    <property type="match status" value="1"/>
</dbReference>
<dbReference type="InterPro" id="IPR034161">
    <property type="entry name" value="Pepsin-like_plant"/>
</dbReference>
<keyword evidence="8" id="KW-1185">Reference proteome</keyword>
<dbReference type="OrthoDB" id="2747330at2759"/>
<keyword evidence="2" id="KW-0645">Protease</keyword>
<gene>
    <name evidence="7" type="ORF">CCACVL1_11919</name>
</gene>
<feature type="domain" description="Peptidase A1" evidence="6">
    <location>
        <begin position="88"/>
        <end position="449"/>
    </location>
</feature>
<accession>A0A1R3IIX6</accession>
<dbReference type="InterPro" id="IPR032799">
    <property type="entry name" value="TAXi_C"/>
</dbReference>
<evidence type="ECO:0000256" key="2">
    <source>
        <dbReference type="ARBA" id="ARBA00022670"/>
    </source>
</evidence>
<comment type="caution">
    <text evidence="7">The sequence shown here is derived from an EMBL/GenBank/DDBJ whole genome shotgun (WGS) entry which is preliminary data.</text>
</comment>
<dbReference type="PROSITE" id="PS51767">
    <property type="entry name" value="PEPTIDASE_A1"/>
    <property type="match status" value="1"/>
</dbReference>
<comment type="similarity">
    <text evidence="1">Belongs to the peptidase A1 family.</text>
</comment>
<dbReference type="CDD" id="cd05476">
    <property type="entry name" value="pepsin_A_like_plant"/>
    <property type="match status" value="1"/>
</dbReference>
<evidence type="ECO:0000256" key="1">
    <source>
        <dbReference type="ARBA" id="ARBA00007447"/>
    </source>
</evidence>
<keyword evidence="4" id="KW-0378">Hydrolase</keyword>
<evidence type="ECO:0000256" key="5">
    <source>
        <dbReference type="ARBA" id="ARBA00023180"/>
    </source>
</evidence>
<dbReference type="Gramene" id="OMO82539">
    <property type="protein sequence ID" value="OMO82539"/>
    <property type="gene ID" value="CCACVL1_11919"/>
</dbReference>
<organism evidence="7 8">
    <name type="scientific">Corchorus capsularis</name>
    <name type="common">Jute</name>
    <dbReference type="NCBI Taxonomy" id="210143"/>
    <lineage>
        <taxon>Eukaryota</taxon>
        <taxon>Viridiplantae</taxon>
        <taxon>Streptophyta</taxon>
        <taxon>Embryophyta</taxon>
        <taxon>Tracheophyta</taxon>
        <taxon>Spermatophyta</taxon>
        <taxon>Magnoliopsida</taxon>
        <taxon>eudicotyledons</taxon>
        <taxon>Gunneridae</taxon>
        <taxon>Pentapetalae</taxon>
        <taxon>rosids</taxon>
        <taxon>malvids</taxon>
        <taxon>Malvales</taxon>
        <taxon>Malvaceae</taxon>
        <taxon>Grewioideae</taxon>
        <taxon>Apeibeae</taxon>
        <taxon>Corchorus</taxon>
    </lineage>
</organism>
<dbReference type="InterPro" id="IPR032861">
    <property type="entry name" value="TAXi_N"/>
</dbReference>
<proteinExistence type="inferred from homology"/>
<dbReference type="InterPro" id="IPR033121">
    <property type="entry name" value="PEPTIDASE_A1"/>
</dbReference>
<dbReference type="GO" id="GO:0006508">
    <property type="term" value="P:proteolysis"/>
    <property type="evidence" value="ECO:0007669"/>
    <property type="project" value="UniProtKB-KW"/>
</dbReference>
<evidence type="ECO:0000313" key="7">
    <source>
        <dbReference type="EMBL" id="OMO82539.1"/>
    </source>
</evidence>
<evidence type="ECO:0000256" key="4">
    <source>
        <dbReference type="ARBA" id="ARBA00022801"/>
    </source>
</evidence>
<dbReference type="PANTHER" id="PTHR47967">
    <property type="entry name" value="OS07G0603500 PROTEIN-RELATED"/>
    <property type="match status" value="1"/>
</dbReference>
<dbReference type="GO" id="GO:0005576">
    <property type="term" value="C:extracellular region"/>
    <property type="evidence" value="ECO:0007669"/>
    <property type="project" value="TreeGrafter"/>
</dbReference>
<evidence type="ECO:0000259" key="6">
    <source>
        <dbReference type="PROSITE" id="PS51767"/>
    </source>
</evidence>
<sequence length="454" mass="51206">MASTPLVSSSVFFIITTILTIASTATIKMSLSPLPHRPSSDRHQILNNLATSSIAKTHRHKHHLDTKINTSSSVLKASILYSDYFGGYTISLGFGTPPQTLSFYIDMGSSLTWFPCCSDCQRTRFPTFNPKLSSSTKYLRCQDPKCSWLFGPDIASVCQQQDNCPKYSFEYDGSYNTNELLLLEENLVFPHKTFHDFLIGCSSKKPNFGFPTGVAGFGRGPESFPSQLGLTKFSYCLTSRQPLDNPNTNSTMWFETGSDSGDTKTPGLSYTSLYKNQIASKPHLQEFYYVKLRNIFVGNTRIKIPYRFLVPATDDKFGGTIVDLSASYTFMERTLFKLVTEEFEKQMGNYSRAVDYITWFNPCFYISPVDYKRINVPELIFQFEGGAKMKLPMANYFSFVEDDIACVIIYTDINGLLPVNSGPAIMLGNLQQQNYYIEFDLANNRLGFAKQICV</sequence>
<dbReference type="InterPro" id="IPR021109">
    <property type="entry name" value="Peptidase_aspartic_dom_sf"/>
</dbReference>
<dbReference type="InterPro" id="IPR051708">
    <property type="entry name" value="Plant_Aspart_Prot_A1"/>
</dbReference>
<keyword evidence="5" id="KW-0325">Glycoprotein</keyword>
<protein>
    <submittedName>
        <fullName evidence="7">Peptidase A1</fullName>
    </submittedName>
</protein>
<dbReference type="Proteomes" id="UP000188268">
    <property type="component" value="Unassembled WGS sequence"/>
</dbReference>
<dbReference type="Pfam" id="PF14541">
    <property type="entry name" value="TAXi_C"/>
    <property type="match status" value="1"/>
</dbReference>